<proteinExistence type="predicted"/>
<organism evidence="2 3">
    <name type="scientific">Theobroma cacao</name>
    <name type="common">Cacao</name>
    <name type="synonym">Cocoa</name>
    <dbReference type="NCBI Taxonomy" id="3641"/>
    <lineage>
        <taxon>Eukaryota</taxon>
        <taxon>Viridiplantae</taxon>
        <taxon>Streptophyta</taxon>
        <taxon>Embryophyta</taxon>
        <taxon>Tracheophyta</taxon>
        <taxon>Spermatophyta</taxon>
        <taxon>Magnoliopsida</taxon>
        <taxon>eudicotyledons</taxon>
        <taxon>Gunneridae</taxon>
        <taxon>Pentapetalae</taxon>
        <taxon>rosids</taxon>
        <taxon>malvids</taxon>
        <taxon>Malvales</taxon>
        <taxon>Malvaceae</taxon>
        <taxon>Byttnerioideae</taxon>
        <taxon>Theobroma</taxon>
    </lineage>
</organism>
<feature type="region of interest" description="Disordered" evidence="1">
    <location>
        <begin position="1"/>
        <end position="32"/>
    </location>
</feature>
<protein>
    <submittedName>
        <fullName evidence="2">Uncharacterized protein</fullName>
    </submittedName>
</protein>
<dbReference type="Proteomes" id="UP000026915">
    <property type="component" value="Chromosome 3"/>
</dbReference>
<evidence type="ECO:0000313" key="3">
    <source>
        <dbReference type="Proteomes" id="UP000026915"/>
    </source>
</evidence>
<dbReference type="EMBL" id="CM001881">
    <property type="protein sequence ID" value="EOY25140.1"/>
    <property type="molecule type" value="Genomic_DNA"/>
</dbReference>
<dbReference type="Gramene" id="EOY25140">
    <property type="protein sequence ID" value="EOY25140"/>
    <property type="gene ID" value="TCM_016553"/>
</dbReference>
<evidence type="ECO:0000313" key="2">
    <source>
        <dbReference type="EMBL" id="EOY25140.1"/>
    </source>
</evidence>
<name>A0A061G5M0_THECC</name>
<keyword evidence="3" id="KW-1185">Reference proteome</keyword>
<dbReference type="HOGENOM" id="CLU_2727313_0_0_1"/>
<reference evidence="2 3" key="1">
    <citation type="journal article" date="2013" name="Genome Biol.">
        <title>The genome sequence of the most widely cultivated cacao type and its use to identify candidate genes regulating pod color.</title>
        <authorList>
            <person name="Motamayor J.C."/>
            <person name="Mockaitis K."/>
            <person name="Schmutz J."/>
            <person name="Haiminen N."/>
            <person name="Iii D.L."/>
            <person name="Cornejo O."/>
            <person name="Findley S.D."/>
            <person name="Zheng P."/>
            <person name="Utro F."/>
            <person name="Royaert S."/>
            <person name="Saski C."/>
            <person name="Jenkins J."/>
            <person name="Podicheti R."/>
            <person name="Zhao M."/>
            <person name="Scheffler B.E."/>
            <person name="Stack J.C."/>
            <person name="Feltus F.A."/>
            <person name="Mustiga G.M."/>
            <person name="Amores F."/>
            <person name="Phillips W."/>
            <person name="Marelli J.P."/>
            <person name="May G.D."/>
            <person name="Shapiro H."/>
            <person name="Ma J."/>
            <person name="Bustamante C.D."/>
            <person name="Schnell R.J."/>
            <person name="Main D."/>
            <person name="Gilbert D."/>
            <person name="Parida L."/>
            <person name="Kuhn D.N."/>
        </authorList>
    </citation>
    <scope>NUCLEOTIDE SEQUENCE [LARGE SCALE GENOMIC DNA]</scope>
    <source>
        <strain evidence="3">cv. Matina 1-6</strain>
    </source>
</reference>
<sequence>MNDMSLSYNSQTENTLPALVSGSPETSTNNQIKINNNRNHVSTVSTDSSACEAWEKLSDSENSGFDWKDTLQ</sequence>
<accession>A0A061G5M0</accession>
<evidence type="ECO:0000256" key="1">
    <source>
        <dbReference type="SAM" id="MobiDB-lite"/>
    </source>
</evidence>
<dbReference type="InParanoid" id="A0A061G5M0"/>
<dbReference type="AlphaFoldDB" id="A0A061G5M0"/>
<feature type="compositionally biased region" description="Polar residues" evidence="1">
    <location>
        <begin position="1"/>
        <end position="15"/>
    </location>
</feature>
<gene>
    <name evidence="2" type="ORF">TCM_016553</name>
</gene>